<comment type="similarity">
    <text evidence="2 9">Belongs to the polyribonucleotide nucleotidyltransferase family.</text>
</comment>
<dbReference type="InterPro" id="IPR015848">
    <property type="entry name" value="PNPase_PH_RNA-bd_bac/org-type"/>
</dbReference>
<dbReference type="HAMAP" id="MF_01595">
    <property type="entry name" value="PNPase"/>
    <property type="match status" value="1"/>
</dbReference>
<dbReference type="FunFam" id="3.30.1370.10:FF:000001">
    <property type="entry name" value="Polyribonucleotide nucleotidyltransferase"/>
    <property type="match status" value="1"/>
</dbReference>
<keyword evidence="7 9" id="KW-0460">Magnesium</keyword>
<dbReference type="NCBIfam" id="NF008805">
    <property type="entry name" value="PRK11824.1"/>
    <property type="match status" value="1"/>
</dbReference>
<reference evidence="11 12" key="1">
    <citation type="submission" date="2019-01" db="EMBL/GenBank/DDBJ databases">
        <authorList>
            <consortium name="Pathogen Informatics"/>
        </authorList>
    </citation>
    <scope>NUCLEOTIDE SEQUENCE [LARGE SCALE GENOMIC DNA]</scope>
    <source>
        <strain evidence="11 12">NCTC10138</strain>
    </source>
</reference>
<dbReference type="Pfam" id="PF01138">
    <property type="entry name" value="RNase_PH"/>
    <property type="match status" value="2"/>
</dbReference>
<name>A0A449BE97_HAPAX</name>
<evidence type="ECO:0000259" key="10">
    <source>
        <dbReference type="PROSITE" id="PS50126"/>
    </source>
</evidence>
<dbReference type="SMART" id="SM00322">
    <property type="entry name" value="KH"/>
    <property type="match status" value="1"/>
</dbReference>
<evidence type="ECO:0000256" key="7">
    <source>
        <dbReference type="ARBA" id="ARBA00022842"/>
    </source>
</evidence>
<feature type="binding site" evidence="9">
    <location>
        <position position="499"/>
    </location>
    <ligand>
        <name>Mg(2+)</name>
        <dbReference type="ChEBI" id="CHEBI:18420"/>
    </ligand>
</feature>
<accession>A0A449BE97</accession>
<evidence type="ECO:0000256" key="5">
    <source>
        <dbReference type="ARBA" id="ARBA00022695"/>
    </source>
</evidence>
<comment type="subcellular location">
    <subcellularLocation>
        <location evidence="1 9">Cytoplasm</location>
    </subcellularLocation>
</comment>
<comment type="function">
    <text evidence="9">Involved in mRNA degradation. Catalyzes the phosphorolysis of single-stranded polyribonucleotides processively in the 3'- to 5'-direction.</text>
</comment>
<evidence type="ECO:0000256" key="1">
    <source>
        <dbReference type="ARBA" id="ARBA00004496"/>
    </source>
</evidence>
<dbReference type="EC" id="2.7.7.8" evidence="9"/>
<dbReference type="FunFam" id="3.30.230.70:FF:000002">
    <property type="entry name" value="Polyribonucleotide nucleotidyltransferase"/>
    <property type="match status" value="1"/>
</dbReference>
<comment type="catalytic activity">
    <reaction evidence="9">
        <text>RNA(n+1) + phosphate = RNA(n) + a ribonucleoside 5'-diphosphate</text>
        <dbReference type="Rhea" id="RHEA:22096"/>
        <dbReference type="Rhea" id="RHEA-COMP:14527"/>
        <dbReference type="Rhea" id="RHEA-COMP:17342"/>
        <dbReference type="ChEBI" id="CHEBI:43474"/>
        <dbReference type="ChEBI" id="CHEBI:57930"/>
        <dbReference type="ChEBI" id="CHEBI:140395"/>
        <dbReference type="EC" id="2.7.7.8"/>
    </reaction>
</comment>
<dbReference type="NCBIfam" id="TIGR03591">
    <property type="entry name" value="polynuc_phos"/>
    <property type="match status" value="1"/>
</dbReference>
<dbReference type="InterPro" id="IPR036345">
    <property type="entry name" value="ExoRNase_PH_dom2_sf"/>
</dbReference>
<dbReference type="GO" id="GO:0006396">
    <property type="term" value="P:RNA processing"/>
    <property type="evidence" value="ECO:0007669"/>
    <property type="project" value="InterPro"/>
</dbReference>
<feature type="binding site" evidence="9">
    <location>
        <position position="505"/>
    </location>
    <ligand>
        <name>Mg(2+)</name>
        <dbReference type="ChEBI" id="CHEBI:18420"/>
    </ligand>
</feature>
<dbReference type="InterPro" id="IPR036456">
    <property type="entry name" value="PNPase_PH_RNA-bd_sf"/>
</dbReference>
<protein>
    <recommendedName>
        <fullName evidence="9">Polyribonucleotide nucleotidyltransferase</fullName>
        <ecNumber evidence="9">2.7.7.8</ecNumber>
    </recommendedName>
    <alternativeName>
        <fullName evidence="9">Polynucleotide phosphorylase</fullName>
        <shortName evidence="9">PNPase</shortName>
    </alternativeName>
</protein>
<evidence type="ECO:0000256" key="9">
    <source>
        <dbReference type="HAMAP-Rule" id="MF_01595"/>
    </source>
</evidence>
<dbReference type="InterPro" id="IPR003029">
    <property type="entry name" value="S1_domain"/>
</dbReference>
<keyword evidence="12" id="KW-1185">Reference proteome</keyword>
<keyword evidence="5 9" id="KW-0548">Nucleotidyltransferase</keyword>
<dbReference type="KEGG" id="aaxa:NCTC10138_01169"/>
<dbReference type="GO" id="GO:0003723">
    <property type="term" value="F:RNA binding"/>
    <property type="evidence" value="ECO:0007669"/>
    <property type="project" value="UniProtKB-UniRule"/>
</dbReference>
<keyword evidence="4 9" id="KW-0808">Transferase</keyword>
<proteinExistence type="inferred from homology"/>
<dbReference type="InterPro" id="IPR012340">
    <property type="entry name" value="NA-bd_OB-fold"/>
</dbReference>
<dbReference type="Gene3D" id="3.30.1370.10">
    <property type="entry name" value="K Homology domain, type 1"/>
    <property type="match status" value="1"/>
</dbReference>
<dbReference type="Gene3D" id="2.40.50.140">
    <property type="entry name" value="Nucleic acid-binding proteins"/>
    <property type="match status" value="1"/>
</dbReference>
<dbReference type="GO" id="GO:0005829">
    <property type="term" value="C:cytosol"/>
    <property type="evidence" value="ECO:0007669"/>
    <property type="project" value="UniProtKB-ARBA"/>
</dbReference>
<dbReference type="SUPFAM" id="SSF54211">
    <property type="entry name" value="Ribosomal protein S5 domain 2-like"/>
    <property type="match status" value="2"/>
</dbReference>
<keyword evidence="6 9" id="KW-0479">Metal-binding</keyword>
<dbReference type="SUPFAM" id="SSF55666">
    <property type="entry name" value="Ribonuclease PH domain 2-like"/>
    <property type="match status" value="2"/>
</dbReference>
<dbReference type="Proteomes" id="UP000289841">
    <property type="component" value="Chromosome"/>
</dbReference>
<evidence type="ECO:0000313" key="12">
    <source>
        <dbReference type="Proteomes" id="UP000289841"/>
    </source>
</evidence>
<dbReference type="GO" id="GO:0000287">
    <property type="term" value="F:magnesium ion binding"/>
    <property type="evidence" value="ECO:0007669"/>
    <property type="project" value="UniProtKB-UniRule"/>
</dbReference>
<evidence type="ECO:0000256" key="6">
    <source>
        <dbReference type="ARBA" id="ARBA00022723"/>
    </source>
</evidence>
<dbReference type="InterPro" id="IPR036612">
    <property type="entry name" value="KH_dom_type_1_sf"/>
</dbReference>
<evidence type="ECO:0000256" key="2">
    <source>
        <dbReference type="ARBA" id="ARBA00007404"/>
    </source>
</evidence>
<dbReference type="STRING" id="1278311.GCA_000428705_01626"/>
<dbReference type="PANTHER" id="PTHR11252">
    <property type="entry name" value="POLYRIBONUCLEOTIDE NUCLEOTIDYLTRANSFERASE"/>
    <property type="match status" value="1"/>
</dbReference>
<dbReference type="InterPro" id="IPR015847">
    <property type="entry name" value="ExoRNase_PH_dom2"/>
</dbReference>
<dbReference type="CDD" id="cd04472">
    <property type="entry name" value="S1_PNPase"/>
    <property type="match status" value="1"/>
</dbReference>
<dbReference type="InterPro" id="IPR012162">
    <property type="entry name" value="PNPase"/>
</dbReference>
<dbReference type="Pfam" id="PF00575">
    <property type="entry name" value="S1"/>
    <property type="match status" value="1"/>
</dbReference>
<dbReference type="Pfam" id="PF03725">
    <property type="entry name" value="RNase_PH_C"/>
    <property type="match status" value="2"/>
</dbReference>
<comment type="cofactor">
    <cofactor evidence="9">
        <name>Mg(2+)</name>
        <dbReference type="ChEBI" id="CHEBI:18420"/>
    </cofactor>
</comment>
<keyword evidence="8 9" id="KW-0694">RNA-binding</keyword>
<dbReference type="AlphaFoldDB" id="A0A449BE97"/>
<dbReference type="SUPFAM" id="SSF50249">
    <property type="entry name" value="Nucleic acid-binding proteins"/>
    <property type="match status" value="1"/>
</dbReference>
<dbReference type="InterPro" id="IPR001247">
    <property type="entry name" value="ExoRNase_PH_dom1"/>
</dbReference>
<dbReference type="SMART" id="SM00316">
    <property type="entry name" value="S1"/>
    <property type="match status" value="1"/>
</dbReference>
<dbReference type="FunFam" id="2.40.50.140:FF:000023">
    <property type="entry name" value="Polyribonucleotide nucleotidyltransferase"/>
    <property type="match status" value="1"/>
</dbReference>
<dbReference type="CDD" id="cd11364">
    <property type="entry name" value="RNase_PH_PNPase_2"/>
    <property type="match status" value="1"/>
</dbReference>
<dbReference type="CDD" id="cd02393">
    <property type="entry name" value="KH-I_PNPase"/>
    <property type="match status" value="1"/>
</dbReference>
<dbReference type="EMBL" id="LR215048">
    <property type="protein sequence ID" value="VEU80784.1"/>
    <property type="molecule type" value="Genomic_DNA"/>
</dbReference>
<dbReference type="PANTHER" id="PTHR11252:SF0">
    <property type="entry name" value="POLYRIBONUCLEOTIDE NUCLEOTIDYLTRANSFERASE 1, MITOCHONDRIAL"/>
    <property type="match status" value="1"/>
</dbReference>
<evidence type="ECO:0000256" key="8">
    <source>
        <dbReference type="ARBA" id="ARBA00022884"/>
    </source>
</evidence>
<dbReference type="Gene3D" id="3.30.230.70">
    <property type="entry name" value="GHMP Kinase, N-terminal domain"/>
    <property type="match status" value="2"/>
</dbReference>
<dbReference type="InterPro" id="IPR027408">
    <property type="entry name" value="PNPase/RNase_PH_dom_sf"/>
</dbReference>
<dbReference type="InterPro" id="IPR004087">
    <property type="entry name" value="KH_dom"/>
</dbReference>
<organism evidence="11 12">
    <name type="scientific">Haploplasma axanthum</name>
    <name type="common">Acholeplasma axanthum</name>
    <dbReference type="NCBI Taxonomy" id="29552"/>
    <lineage>
        <taxon>Bacteria</taxon>
        <taxon>Bacillati</taxon>
        <taxon>Mycoplasmatota</taxon>
        <taxon>Mollicutes</taxon>
        <taxon>Acholeplasmatales</taxon>
        <taxon>Acholeplasmataceae</taxon>
        <taxon>Haploplasma</taxon>
    </lineage>
</organism>
<dbReference type="GO" id="GO:0000175">
    <property type="term" value="F:3'-5'-RNA exonuclease activity"/>
    <property type="evidence" value="ECO:0007669"/>
    <property type="project" value="TreeGrafter"/>
</dbReference>
<feature type="domain" description="S1 motif" evidence="10">
    <location>
        <begin position="636"/>
        <end position="704"/>
    </location>
</feature>
<dbReference type="SUPFAM" id="SSF46915">
    <property type="entry name" value="Polynucleotide phosphorylase/guanosine pentaphosphate synthase (PNPase/GPSI), domain 3"/>
    <property type="match status" value="1"/>
</dbReference>
<dbReference type="PROSITE" id="PS50126">
    <property type="entry name" value="S1"/>
    <property type="match status" value="1"/>
</dbReference>
<dbReference type="FunFam" id="3.30.230.70:FF:000001">
    <property type="entry name" value="Polyribonucleotide nucleotidyltransferase"/>
    <property type="match status" value="1"/>
</dbReference>
<dbReference type="GO" id="GO:0004654">
    <property type="term" value="F:polyribonucleotide nucleotidyltransferase activity"/>
    <property type="evidence" value="ECO:0007669"/>
    <property type="project" value="UniProtKB-UniRule"/>
</dbReference>
<dbReference type="RefSeq" id="WP_026391026.1">
    <property type="nucleotide sequence ID" value="NZ_LR215048.1"/>
</dbReference>
<dbReference type="InterPro" id="IPR004088">
    <property type="entry name" value="KH_dom_type_1"/>
</dbReference>
<keyword evidence="3 9" id="KW-0963">Cytoplasm</keyword>
<dbReference type="Pfam" id="PF00013">
    <property type="entry name" value="KH_1"/>
    <property type="match status" value="1"/>
</dbReference>
<dbReference type="SUPFAM" id="SSF54791">
    <property type="entry name" value="Eukaryotic type KH-domain (KH-domain type I)"/>
    <property type="match status" value="1"/>
</dbReference>
<dbReference type="CDD" id="cd11363">
    <property type="entry name" value="RNase_PH_PNPase_1"/>
    <property type="match status" value="1"/>
</dbReference>
<dbReference type="Pfam" id="PF03726">
    <property type="entry name" value="PNPase"/>
    <property type="match status" value="1"/>
</dbReference>
<dbReference type="GO" id="GO:0006402">
    <property type="term" value="P:mRNA catabolic process"/>
    <property type="evidence" value="ECO:0007669"/>
    <property type="project" value="UniProtKB-UniRule"/>
</dbReference>
<sequence length="710" mass="78654">MSLKTFETNFGGRTLKVEIGEVAKQTNASALLHYGGTSVLSVVVNKNEPTDGDFFPLMVLYQEKLYAAGKIPGGFLKREGRATEHETLISRLIDRPVRPLFADGFKNDVQIINTVLSSDPTCPPEMVALLGSSLVLQLSDLPFKGPVSGVTLGMINNEFVVNPTEEEMETSILDLTVAGTTEALNMVEASAKEVSEELMLNALSHAHSIIKELNEFQNVISKELGKVKKEYDVFTLDKDIEKEVLDYIGTSLVDAVSIFDKLERYAKIDEIKAKTLEHFKDRPFFKIIDNISVYDYKKEREFLGHVEATLNKVVKNEVRRLITKEKIRPDGRKTDEIRPLASRVGLLERTHGSSLFTRGQTQALAVVTLGGLGEGKIIDDIRDEDNKRFMLHYNFPQFSVGETGRYGAPGRREIGHGALGEKAIKNILPNEEEFPYTIRVVSEILESNGSSSQATICAATMALMNAGVPIKAPVAGIAMGLVMEGKDYTILTDIQGMEDHEGDMDFKVAGSREGITALQMDIKIDGITNEIFKEALEQAKVARFQLLDHMHSTIAEVSSELSPYAPKVKLIKIDPEKIRDVIGTGGKIITQIIEDNNNVKIDIEQDGRVFIMHSETEVINRVANIILNIVRVPEVGKIYEGKVVRVEKFGAFVELWAGTEGLVHISKLSKDRVNEVTDVVNVGDAILVKCIKIDEKGRVDLSRKDALEDK</sequence>
<gene>
    <name evidence="9 11" type="primary">pnp</name>
    <name evidence="11" type="ORF">NCTC10138_01169</name>
</gene>
<evidence type="ECO:0000313" key="11">
    <source>
        <dbReference type="EMBL" id="VEU80784.1"/>
    </source>
</evidence>
<evidence type="ECO:0000256" key="3">
    <source>
        <dbReference type="ARBA" id="ARBA00022490"/>
    </source>
</evidence>
<evidence type="ECO:0000256" key="4">
    <source>
        <dbReference type="ARBA" id="ARBA00022679"/>
    </source>
</evidence>
<dbReference type="PROSITE" id="PS50084">
    <property type="entry name" value="KH_TYPE_1"/>
    <property type="match status" value="1"/>
</dbReference>
<dbReference type="InterPro" id="IPR020568">
    <property type="entry name" value="Ribosomal_Su5_D2-typ_SF"/>
</dbReference>
<dbReference type="PIRSF" id="PIRSF005499">
    <property type="entry name" value="PNPase"/>
    <property type="match status" value="1"/>
</dbReference>